<reference evidence="3 4" key="1">
    <citation type="submission" date="2018-08" db="EMBL/GenBank/DDBJ databases">
        <title>Bacillus chawlae sp. nov., Bacillus glennii sp. nov., and Bacillus saganii sp. nov. Isolated from the Vehicle Assembly Building at Kennedy Space Center where the Viking Spacecraft were Assembled.</title>
        <authorList>
            <person name="Seuylemezian A."/>
            <person name="Vaishampayan P."/>
        </authorList>
    </citation>
    <scope>NUCLEOTIDE SEQUENCE [LARGE SCALE GENOMIC DNA]</scope>
    <source>
        <strain evidence="3 4">V47-23a</strain>
    </source>
</reference>
<dbReference type="Proteomes" id="UP000264541">
    <property type="component" value="Unassembled WGS sequence"/>
</dbReference>
<keyword evidence="4" id="KW-1185">Reference proteome</keyword>
<evidence type="ECO:0000256" key="2">
    <source>
        <dbReference type="SAM" id="Phobius"/>
    </source>
</evidence>
<protein>
    <recommendedName>
        <fullName evidence="5">EamA domain-containing protein</fullName>
    </recommendedName>
</protein>
<dbReference type="SUPFAM" id="SSF103481">
    <property type="entry name" value="Multidrug resistance efflux transporter EmrE"/>
    <property type="match status" value="1"/>
</dbReference>
<comment type="caution">
    <text evidence="3">The sequence shown here is derived from an EMBL/GenBank/DDBJ whole genome shotgun (WGS) entry which is preliminary data.</text>
</comment>
<organism evidence="3 4">
    <name type="scientific">Peribacillus saganii</name>
    <dbReference type="NCBI Taxonomy" id="2303992"/>
    <lineage>
        <taxon>Bacteria</taxon>
        <taxon>Bacillati</taxon>
        <taxon>Bacillota</taxon>
        <taxon>Bacilli</taxon>
        <taxon>Bacillales</taxon>
        <taxon>Bacillaceae</taxon>
        <taxon>Peribacillus</taxon>
    </lineage>
</organism>
<accession>A0A372LRY6</accession>
<sequence length="53" mass="5902">MPLIAILFSSILLKEDITLNLLVALILIVVSILFVNIKLKTQTVSDSVYNNED</sequence>
<name>A0A372LRY6_9BACI</name>
<keyword evidence="2" id="KW-0472">Membrane</keyword>
<comment type="subcellular location">
    <subcellularLocation>
        <location evidence="1">Endomembrane system</location>
        <topology evidence="1">Multi-pass membrane protein</topology>
    </subcellularLocation>
</comment>
<proteinExistence type="predicted"/>
<feature type="transmembrane region" description="Helical" evidence="2">
    <location>
        <begin position="17"/>
        <end position="37"/>
    </location>
</feature>
<keyword evidence="2" id="KW-1133">Transmembrane helix</keyword>
<evidence type="ECO:0008006" key="5">
    <source>
        <dbReference type="Google" id="ProtNLM"/>
    </source>
</evidence>
<evidence type="ECO:0000313" key="3">
    <source>
        <dbReference type="EMBL" id="RFU70562.1"/>
    </source>
</evidence>
<keyword evidence="2" id="KW-0812">Transmembrane</keyword>
<dbReference type="AlphaFoldDB" id="A0A372LRY6"/>
<dbReference type="InterPro" id="IPR037185">
    <property type="entry name" value="EmrE-like"/>
</dbReference>
<gene>
    <name evidence="3" type="ORF">D0469_06445</name>
</gene>
<dbReference type="EMBL" id="QVTE01000015">
    <property type="protein sequence ID" value="RFU70562.1"/>
    <property type="molecule type" value="Genomic_DNA"/>
</dbReference>
<evidence type="ECO:0000256" key="1">
    <source>
        <dbReference type="ARBA" id="ARBA00004127"/>
    </source>
</evidence>
<evidence type="ECO:0000313" key="4">
    <source>
        <dbReference type="Proteomes" id="UP000264541"/>
    </source>
</evidence>